<protein>
    <submittedName>
        <fullName evidence="2">Uncharacterized protein</fullName>
    </submittedName>
</protein>
<gene>
    <name evidence="2" type="ORF">CLEP1334_LOCUS8276</name>
</gene>
<reference evidence="2" key="1">
    <citation type="submission" date="2021-01" db="EMBL/GenBank/DDBJ databases">
        <authorList>
            <person name="Corre E."/>
            <person name="Pelletier E."/>
            <person name="Niang G."/>
            <person name="Scheremetjew M."/>
            <person name="Finn R."/>
            <person name="Kale V."/>
            <person name="Holt S."/>
            <person name="Cochrane G."/>
            <person name="Meng A."/>
            <person name="Brown T."/>
            <person name="Cohen L."/>
        </authorList>
    </citation>
    <scope>NUCLEOTIDE SEQUENCE</scope>
    <source>
        <strain evidence="2">RCC1130</strain>
    </source>
</reference>
<proteinExistence type="predicted"/>
<dbReference type="EMBL" id="HBER01016372">
    <property type="protein sequence ID" value="CAD8533021.1"/>
    <property type="molecule type" value="Transcribed_RNA"/>
</dbReference>
<sequence>MRVSSEGELQLAADSAAAPKEMRVRAVASYPSPGKLLLFNGKLLHGCPPQLSQPQSTSEPRLTLLINIWLNHRPIDIPRLPRFAWRLLRCVAPIPSRGRTATKSRGAAAGPRGGQTDGGDRDARGRVTLFVPVCDTHELTVEVPLRRAGGAAVQQDADGQGLTESMHVTVKAKEVA</sequence>
<dbReference type="AlphaFoldDB" id="A0A7S0NTK3"/>
<feature type="region of interest" description="Disordered" evidence="1">
    <location>
        <begin position="97"/>
        <end position="123"/>
    </location>
</feature>
<evidence type="ECO:0000256" key="1">
    <source>
        <dbReference type="SAM" id="MobiDB-lite"/>
    </source>
</evidence>
<accession>A0A7S0NTK3</accession>
<evidence type="ECO:0000313" key="2">
    <source>
        <dbReference type="EMBL" id="CAD8533021.1"/>
    </source>
</evidence>
<name>A0A7S0NTK3_9EUKA</name>
<organism evidence="2">
    <name type="scientific">Calcidiscus leptoporus</name>
    <dbReference type="NCBI Taxonomy" id="127549"/>
    <lineage>
        <taxon>Eukaryota</taxon>
        <taxon>Haptista</taxon>
        <taxon>Haptophyta</taxon>
        <taxon>Prymnesiophyceae</taxon>
        <taxon>Coccolithales</taxon>
        <taxon>Calcidiscaceae</taxon>
        <taxon>Calcidiscus</taxon>
    </lineage>
</organism>